<dbReference type="EMBL" id="AP014879">
    <property type="protein sequence ID" value="BAV34492.1"/>
    <property type="molecule type" value="Genomic_DNA"/>
</dbReference>
<dbReference type="InterPro" id="IPR046342">
    <property type="entry name" value="CBS_dom_sf"/>
</dbReference>
<dbReference type="CDD" id="cd05401">
    <property type="entry name" value="NT_GlnE_GlnD_like"/>
    <property type="match status" value="1"/>
</dbReference>
<dbReference type="Proteomes" id="UP000243180">
    <property type="component" value="Chromosome"/>
</dbReference>
<dbReference type="GO" id="GO:0008773">
    <property type="term" value="F:[protein-PII] uridylyltransferase activity"/>
    <property type="evidence" value="ECO:0007669"/>
    <property type="project" value="InterPro"/>
</dbReference>
<proteinExistence type="predicted"/>
<dbReference type="SUPFAM" id="SSF51206">
    <property type="entry name" value="cAMP-binding domain-like"/>
    <property type="match status" value="1"/>
</dbReference>
<dbReference type="GO" id="GO:0008233">
    <property type="term" value="F:peptidase activity"/>
    <property type="evidence" value="ECO:0007669"/>
    <property type="project" value="UniProtKB-KW"/>
</dbReference>
<dbReference type="CDD" id="cd00038">
    <property type="entry name" value="CAP_ED"/>
    <property type="match status" value="1"/>
</dbReference>
<dbReference type="PROSITE" id="PS50042">
    <property type="entry name" value="CNMP_BINDING_3"/>
    <property type="match status" value="1"/>
</dbReference>
<dbReference type="PANTHER" id="PTHR43080:SF2">
    <property type="entry name" value="CBS DOMAIN-CONTAINING PROTEIN"/>
    <property type="match status" value="1"/>
</dbReference>
<dbReference type="GO" id="GO:0006508">
    <property type="term" value="P:proteolysis"/>
    <property type="evidence" value="ECO:0007669"/>
    <property type="project" value="UniProtKB-KW"/>
</dbReference>
<keyword evidence="5" id="KW-0378">Hydrolase</keyword>
<protein>
    <submittedName>
        <fullName evidence="5">Prohead protease</fullName>
    </submittedName>
</protein>
<dbReference type="PROSITE" id="PS51371">
    <property type="entry name" value="CBS"/>
    <property type="match status" value="2"/>
</dbReference>
<evidence type="ECO:0000313" key="5">
    <source>
        <dbReference type="EMBL" id="BAV34492.1"/>
    </source>
</evidence>
<dbReference type="Pfam" id="PF00571">
    <property type="entry name" value="CBS"/>
    <property type="match status" value="2"/>
</dbReference>
<dbReference type="AlphaFoldDB" id="A0A1B4XI72"/>
<dbReference type="Gene3D" id="2.60.120.10">
    <property type="entry name" value="Jelly Rolls"/>
    <property type="match status" value="1"/>
</dbReference>
<dbReference type="Gene3D" id="3.10.580.10">
    <property type="entry name" value="CBS-domain"/>
    <property type="match status" value="1"/>
</dbReference>
<dbReference type="InterPro" id="IPR051257">
    <property type="entry name" value="Diverse_CBS-Domain"/>
</dbReference>
<evidence type="ECO:0000256" key="1">
    <source>
        <dbReference type="ARBA" id="ARBA00023122"/>
    </source>
</evidence>
<dbReference type="SMART" id="SM00116">
    <property type="entry name" value="CBS"/>
    <property type="match status" value="2"/>
</dbReference>
<dbReference type="KEGG" id="slim:SCL_2203"/>
<dbReference type="SUPFAM" id="SSF54631">
    <property type="entry name" value="CBS-domain pair"/>
    <property type="match status" value="1"/>
</dbReference>
<feature type="domain" description="CBS" evidence="4">
    <location>
        <begin position="171"/>
        <end position="228"/>
    </location>
</feature>
<keyword evidence="5" id="KW-0645">Protease</keyword>
<evidence type="ECO:0000259" key="4">
    <source>
        <dbReference type="PROSITE" id="PS51371"/>
    </source>
</evidence>
<organism evidence="5 6">
    <name type="scientific">Sulfuricaulis limicola</name>
    <dbReference type="NCBI Taxonomy" id="1620215"/>
    <lineage>
        <taxon>Bacteria</taxon>
        <taxon>Pseudomonadati</taxon>
        <taxon>Pseudomonadota</taxon>
        <taxon>Gammaproteobacteria</taxon>
        <taxon>Acidiferrobacterales</taxon>
        <taxon>Acidiferrobacteraceae</taxon>
        <taxon>Sulfuricaulis</taxon>
    </lineage>
</organism>
<evidence type="ECO:0000256" key="2">
    <source>
        <dbReference type="PROSITE-ProRule" id="PRU00703"/>
    </source>
</evidence>
<dbReference type="InterPro" id="IPR000644">
    <property type="entry name" value="CBS_dom"/>
</dbReference>
<dbReference type="InterPro" id="IPR018490">
    <property type="entry name" value="cNMP-bd_dom_sf"/>
</dbReference>
<evidence type="ECO:0000313" key="6">
    <source>
        <dbReference type="Proteomes" id="UP000243180"/>
    </source>
</evidence>
<dbReference type="InParanoid" id="A0A1B4XI72"/>
<keyword evidence="1 2" id="KW-0129">CBS domain</keyword>
<dbReference type="InterPro" id="IPR014710">
    <property type="entry name" value="RmlC-like_jellyroll"/>
</dbReference>
<feature type="domain" description="CBS" evidence="4">
    <location>
        <begin position="236"/>
        <end position="292"/>
    </location>
</feature>
<feature type="domain" description="Cyclic nucleotide-binding" evidence="3">
    <location>
        <begin position="56"/>
        <end position="124"/>
    </location>
</feature>
<dbReference type="PANTHER" id="PTHR43080">
    <property type="entry name" value="CBS DOMAIN-CONTAINING PROTEIN CBSX3, MITOCHONDRIAL"/>
    <property type="match status" value="1"/>
</dbReference>
<keyword evidence="6" id="KW-1185">Reference proteome</keyword>
<dbReference type="InterPro" id="IPR000595">
    <property type="entry name" value="cNMP-bd_dom"/>
</dbReference>
<sequence length="632" mass="69657">MARNALAPVVEFLLRHAPFDRMAPAHLEFLAQHLRLGFYARDEVITEPASGAAGHFYIIKQGRVRGETGDDAGPSEDGAWELVAGECFPIGALLARRPVRTLHRAVEDTFCLELEHEDFDKLLGLSPVFHDFCTRRLANLLDQALQGVQASLATAASTGEASLNAPLSSLIRRAPVACLPQTPIREALQSMNKERVGSIVITDTEQQPLGVFTLHDLLGRVATSGISLESPIEQVMTRRPLSLPPQAAVYEAAALMARMGFGHVCVVEDGRLAGVVSERDLFSLQRVGLVQLSRSITHAPDIAALTRFGRDIHRVIDQMLVQGASVAQLTQIITLLNDHITRRVISLCVAEAGAPPPAFTWLSFGSEGRQEQTLKTDQDNGMLFIPPDGRSAQDVRGELLPLAQKINQALDACGYPLCRGNIMAGNPECCLSLEEWKARFFEWIEHGTPEHLLNASIFFDFRAIYGERAPAEELQHWVAERVASNTTFLRQMAENALRNRPPLGLVRDFVVASGGEHPDTIDLKLNGSMPFMDGARLIALANRIAETGTIARFRAAARIGALREKEADAWCDAHAFIYLLRMRAHQVQAGQGLALDNRVNPDSLNELDRRILKEAFRQARKLQARLALDYQL</sequence>
<accession>A0A1B4XI72</accession>
<evidence type="ECO:0000259" key="3">
    <source>
        <dbReference type="PROSITE" id="PS50042"/>
    </source>
</evidence>
<dbReference type="Pfam" id="PF03445">
    <property type="entry name" value="DUF294"/>
    <property type="match status" value="1"/>
</dbReference>
<gene>
    <name evidence="5" type="ORF">SCL_2203</name>
</gene>
<name>A0A1B4XI72_9GAMM</name>
<dbReference type="InterPro" id="IPR005105">
    <property type="entry name" value="GlnD_Uridyltrans_N"/>
</dbReference>
<dbReference type="Pfam" id="PF10335">
    <property type="entry name" value="DUF294_C"/>
    <property type="match status" value="1"/>
</dbReference>
<reference evidence="5 6" key="1">
    <citation type="submission" date="2015-05" db="EMBL/GenBank/DDBJ databases">
        <title>Complete genome sequence of a sulfur-oxidizing gammaproteobacterium strain HA5.</title>
        <authorList>
            <person name="Miura A."/>
            <person name="Kojima H."/>
            <person name="Fukui M."/>
        </authorList>
    </citation>
    <scope>NUCLEOTIDE SEQUENCE [LARGE SCALE GENOMIC DNA]</scope>
    <source>
        <strain evidence="5 6">HA5</strain>
    </source>
</reference>
<dbReference type="InterPro" id="IPR018821">
    <property type="entry name" value="DUF294_put_nucleoTrafse_sb-bd"/>
</dbReference>